<evidence type="ECO:0000256" key="1">
    <source>
        <dbReference type="SAM" id="MobiDB-lite"/>
    </source>
</evidence>
<sequence length="135" mass="14839">MVNASRRPRPTRVGRGPPLAENARETDLPHDSLSAGADGLKVLVSLENGEARVADLDCKEVGVARRGRHGGSGCRVGHGPPLAGEHRPVLINLRILANYKIEGKFFFYVFPPDYLTQTTDNHELFGNMSFYPDNK</sequence>
<accession>A0A8S4R6Z5</accession>
<feature type="compositionally biased region" description="Basic residues" evidence="1">
    <location>
        <begin position="1"/>
        <end position="12"/>
    </location>
</feature>
<organism evidence="2 3">
    <name type="scientific">Pararge aegeria aegeria</name>
    <dbReference type="NCBI Taxonomy" id="348720"/>
    <lineage>
        <taxon>Eukaryota</taxon>
        <taxon>Metazoa</taxon>
        <taxon>Ecdysozoa</taxon>
        <taxon>Arthropoda</taxon>
        <taxon>Hexapoda</taxon>
        <taxon>Insecta</taxon>
        <taxon>Pterygota</taxon>
        <taxon>Neoptera</taxon>
        <taxon>Endopterygota</taxon>
        <taxon>Lepidoptera</taxon>
        <taxon>Glossata</taxon>
        <taxon>Ditrysia</taxon>
        <taxon>Papilionoidea</taxon>
        <taxon>Nymphalidae</taxon>
        <taxon>Satyrinae</taxon>
        <taxon>Satyrini</taxon>
        <taxon>Parargina</taxon>
        <taxon>Pararge</taxon>
    </lineage>
</organism>
<dbReference type="Proteomes" id="UP000838756">
    <property type="component" value="Unassembled WGS sequence"/>
</dbReference>
<proteinExistence type="predicted"/>
<feature type="region of interest" description="Disordered" evidence="1">
    <location>
        <begin position="1"/>
        <end position="34"/>
    </location>
</feature>
<protein>
    <submittedName>
        <fullName evidence="2">Jg15324 protein</fullName>
    </submittedName>
</protein>
<evidence type="ECO:0000313" key="3">
    <source>
        <dbReference type="Proteomes" id="UP000838756"/>
    </source>
</evidence>
<evidence type="ECO:0000313" key="2">
    <source>
        <dbReference type="EMBL" id="CAH2232386.1"/>
    </source>
</evidence>
<reference evidence="2" key="1">
    <citation type="submission" date="2022-03" db="EMBL/GenBank/DDBJ databases">
        <authorList>
            <person name="Lindestad O."/>
        </authorList>
    </citation>
    <scope>NUCLEOTIDE SEQUENCE</scope>
</reference>
<dbReference type="AlphaFoldDB" id="A0A8S4R6Z5"/>
<keyword evidence="3" id="KW-1185">Reference proteome</keyword>
<name>A0A8S4R6Z5_9NEOP</name>
<comment type="caution">
    <text evidence="2">The sequence shown here is derived from an EMBL/GenBank/DDBJ whole genome shotgun (WGS) entry which is preliminary data.</text>
</comment>
<dbReference type="EMBL" id="CAKXAJ010024895">
    <property type="protein sequence ID" value="CAH2232386.1"/>
    <property type="molecule type" value="Genomic_DNA"/>
</dbReference>
<gene>
    <name evidence="2" type="primary">jg15324</name>
    <name evidence="2" type="ORF">PAEG_LOCUS10654</name>
</gene>